<dbReference type="CDD" id="cd09620">
    <property type="entry name" value="CBM9_like_3"/>
    <property type="match status" value="1"/>
</dbReference>
<dbReference type="Proteomes" id="UP000605676">
    <property type="component" value="Unassembled WGS sequence"/>
</dbReference>
<dbReference type="InterPro" id="IPR010502">
    <property type="entry name" value="Carb-bd_dom_fam9"/>
</dbReference>
<dbReference type="EMBL" id="JAENRR010000062">
    <property type="protein sequence ID" value="MBK3519318.1"/>
    <property type="molecule type" value="Genomic_DNA"/>
</dbReference>
<keyword evidence="3" id="KW-1185">Reference proteome</keyword>
<dbReference type="Pfam" id="PF06452">
    <property type="entry name" value="CBM9_1"/>
    <property type="match status" value="1"/>
</dbReference>
<gene>
    <name evidence="2" type="ORF">JIV24_18370</name>
</gene>
<protein>
    <submittedName>
        <fullName evidence="2">Carbohydrate-binding family 9-like protein</fullName>
    </submittedName>
</protein>
<sequence>MSKLLLISLLMVACLPIDKHEGDTLDIAPFHPESYVCYRTKDPLIIDGNLDEDAWQNTAWTNLFVDIQGDKKPRPKYNTKAKMLWDDEYLYVAAFMEEPHLWASITERDAVIFYDNDFEVFIDPNGDTHGYYEYEVNAFNTVWDLLLAKPYRDGGPAINNWDINGLKSAVKLIGTVNQPDDIDEGWFVEIAFPLKVLHEYCGGVPAKGGNQWRINFSRVQWQLVVEENNYVKRINSETGKHYPEDNWVWSPQGFINMHRPETWGFIQFSDVIAGQGDEAFEFNKDELVKWELYKVYYAQKLYYKTNGAYAQELNQLNNLGLSNLKYVKQLESTTSLFEGIASRLESDYNWHINNEGRTWKTKK</sequence>
<dbReference type="PANTHER" id="PTHR35532:SF5">
    <property type="entry name" value="CARBOHYDRATE-BINDING DOMAIN-CONTAINING PROTEIN"/>
    <property type="match status" value="1"/>
</dbReference>
<dbReference type="SUPFAM" id="SSF49344">
    <property type="entry name" value="CBD9-like"/>
    <property type="match status" value="1"/>
</dbReference>
<reference evidence="2 3" key="1">
    <citation type="submission" date="2021-01" db="EMBL/GenBank/DDBJ databases">
        <title>Carboxyliciviraga sp.nov., isolated from coastal sediments.</title>
        <authorList>
            <person name="Lu D."/>
            <person name="Zhang T."/>
        </authorList>
    </citation>
    <scope>NUCLEOTIDE SEQUENCE [LARGE SCALE GENOMIC DNA]</scope>
    <source>
        <strain evidence="2 3">N1Y132</strain>
    </source>
</reference>
<proteinExistence type="predicted"/>
<evidence type="ECO:0000259" key="1">
    <source>
        <dbReference type="Pfam" id="PF06452"/>
    </source>
</evidence>
<comment type="caution">
    <text evidence="2">The sequence shown here is derived from an EMBL/GenBank/DDBJ whole genome shotgun (WGS) entry which is preliminary data.</text>
</comment>
<name>A0ABS1HNQ3_9BACT</name>
<organism evidence="2 3">
    <name type="scientific">Carboxylicivirga marina</name>
    <dbReference type="NCBI Taxonomy" id="2800988"/>
    <lineage>
        <taxon>Bacteria</taxon>
        <taxon>Pseudomonadati</taxon>
        <taxon>Bacteroidota</taxon>
        <taxon>Bacteroidia</taxon>
        <taxon>Marinilabiliales</taxon>
        <taxon>Marinilabiliaceae</taxon>
        <taxon>Carboxylicivirga</taxon>
    </lineage>
</organism>
<dbReference type="Gene3D" id="2.60.40.1190">
    <property type="match status" value="1"/>
</dbReference>
<feature type="domain" description="Carbohydrate-binding" evidence="1">
    <location>
        <begin position="46"/>
        <end position="145"/>
    </location>
</feature>
<dbReference type="PANTHER" id="PTHR35532">
    <property type="entry name" value="SIMILAR TO POLYHYDROXYALKANOATE DEPOLYMERASE"/>
    <property type="match status" value="1"/>
</dbReference>
<evidence type="ECO:0000313" key="2">
    <source>
        <dbReference type="EMBL" id="MBK3519318.1"/>
    </source>
</evidence>
<evidence type="ECO:0000313" key="3">
    <source>
        <dbReference type="Proteomes" id="UP000605676"/>
    </source>
</evidence>
<accession>A0ABS1HNQ3</accession>
<dbReference type="RefSeq" id="WP_200466538.1">
    <property type="nucleotide sequence ID" value="NZ_JAENRR010000062.1"/>
</dbReference>